<proteinExistence type="predicted"/>
<feature type="compositionally biased region" description="Low complexity" evidence="1">
    <location>
        <begin position="104"/>
        <end position="115"/>
    </location>
</feature>
<evidence type="ECO:0008006" key="6">
    <source>
        <dbReference type="Google" id="ProtNLM"/>
    </source>
</evidence>
<protein>
    <recommendedName>
        <fullName evidence="6">Reverse transcriptase Ty1/copia-type domain-containing protein</fullName>
    </recommendedName>
</protein>
<dbReference type="Pfam" id="PF07727">
    <property type="entry name" value="RVT_2"/>
    <property type="match status" value="2"/>
</dbReference>
<dbReference type="PANTHER" id="PTHR11439:SF515">
    <property type="entry name" value="GAG-POL POLYPROTEIN"/>
    <property type="match status" value="1"/>
</dbReference>
<dbReference type="AlphaFoldDB" id="A0A5N6M1D2"/>
<feature type="region of interest" description="Disordered" evidence="1">
    <location>
        <begin position="65"/>
        <end position="152"/>
    </location>
</feature>
<feature type="domain" description="Retroviral polymerase SH3-like" evidence="3">
    <location>
        <begin position="3"/>
        <end position="47"/>
    </location>
</feature>
<feature type="compositionally biased region" description="Basic and acidic residues" evidence="1">
    <location>
        <begin position="65"/>
        <end position="78"/>
    </location>
</feature>
<dbReference type="InterPro" id="IPR057670">
    <property type="entry name" value="SH3_retrovirus"/>
</dbReference>
<evidence type="ECO:0000259" key="2">
    <source>
        <dbReference type="Pfam" id="PF07727"/>
    </source>
</evidence>
<dbReference type="InterPro" id="IPR043502">
    <property type="entry name" value="DNA/RNA_pol_sf"/>
</dbReference>
<feature type="compositionally biased region" description="Polar residues" evidence="1">
    <location>
        <begin position="85"/>
        <end position="99"/>
    </location>
</feature>
<accession>A0A5N6M1D2</accession>
<sequence>MSVAMVHLGIEPGTKAYRMYDVEGKKVVISRDVVFNEAQGWSWTKDQGQGQDKEADFVLHINPHEEGSSSQNVEDHEPGSPVSPHINSPAQVNSPSSFRESLTDSDSSFSSPESTIAERGPMLPESVTDLYGASDPSVAEDETYDDTPPQGTKSLRVIYDLLLTEGEPVNFKEAAGTKEWEKTMETEIASIEKNDTWKLMELPRGHHPIGLKWVYKIKRNASGSITRYKARLVAKGYIQKYGVDYDEVFAPVARLETVRLILALAAQRGWSVHHLDVKTAFLHGELKEDVFVSQQKAPRAWNMKLDGVLKEYGFQRCKLKQAVHTRRTLEGSLLVGIYVDDLIVTGNNVEQIVKFKRQMEGKFEMSDLGTLSYYLGLEVIQGKDGIKIKQSSYAKKILQQTGMWECNPTKYPMEPGLKLVKDDGSSFVDATKYRKTVGCLRYLTHMRPDLAYSVGYTNRYMQAPRTTHFQVVKQILRYIKGTVDLGIYYRRNGSNTLLGFSDSSLLVNPDDGKGTTGLVFYFDDGPVSWCSPKQPTIVLSSCESEFMAATLASCQAIWLRGLLAEITGRKEEVIVILVDNKSAIDLMKNHVFHGRSKHIDRRYHFIRECVEKNQIKVEFISGDQRPADILTKALPKVKFAEMREVLGVRPVESH</sequence>
<evidence type="ECO:0000256" key="1">
    <source>
        <dbReference type="SAM" id="MobiDB-lite"/>
    </source>
</evidence>
<evidence type="ECO:0000313" key="4">
    <source>
        <dbReference type="EMBL" id="KAD3067521.1"/>
    </source>
</evidence>
<dbReference type="Pfam" id="PF25597">
    <property type="entry name" value="SH3_retrovirus"/>
    <property type="match status" value="1"/>
</dbReference>
<gene>
    <name evidence="4" type="ORF">E3N88_35401</name>
</gene>
<reference evidence="4 5" key="1">
    <citation type="submission" date="2019-05" db="EMBL/GenBank/DDBJ databases">
        <title>Mikania micrantha, genome provides insights into the molecular mechanism of rapid growth.</title>
        <authorList>
            <person name="Liu B."/>
        </authorList>
    </citation>
    <scope>NUCLEOTIDE SEQUENCE [LARGE SCALE GENOMIC DNA]</scope>
    <source>
        <strain evidence="4">NLD-2019</strain>
        <tissue evidence="4">Leaf</tissue>
    </source>
</reference>
<name>A0A5N6M1D2_9ASTR</name>
<dbReference type="InterPro" id="IPR013103">
    <property type="entry name" value="RVT_2"/>
</dbReference>
<keyword evidence="5" id="KW-1185">Reference proteome</keyword>
<evidence type="ECO:0000259" key="3">
    <source>
        <dbReference type="Pfam" id="PF25597"/>
    </source>
</evidence>
<dbReference type="CDD" id="cd09272">
    <property type="entry name" value="RNase_HI_RT_Ty1"/>
    <property type="match status" value="1"/>
</dbReference>
<evidence type="ECO:0000313" key="5">
    <source>
        <dbReference type="Proteomes" id="UP000326396"/>
    </source>
</evidence>
<feature type="domain" description="Reverse transcriptase Ty1/copia-type" evidence="2">
    <location>
        <begin position="194"/>
        <end position="294"/>
    </location>
</feature>
<organism evidence="4 5">
    <name type="scientific">Mikania micrantha</name>
    <name type="common">bitter vine</name>
    <dbReference type="NCBI Taxonomy" id="192012"/>
    <lineage>
        <taxon>Eukaryota</taxon>
        <taxon>Viridiplantae</taxon>
        <taxon>Streptophyta</taxon>
        <taxon>Embryophyta</taxon>
        <taxon>Tracheophyta</taxon>
        <taxon>Spermatophyta</taxon>
        <taxon>Magnoliopsida</taxon>
        <taxon>eudicotyledons</taxon>
        <taxon>Gunneridae</taxon>
        <taxon>Pentapetalae</taxon>
        <taxon>asterids</taxon>
        <taxon>campanulids</taxon>
        <taxon>Asterales</taxon>
        <taxon>Asteraceae</taxon>
        <taxon>Asteroideae</taxon>
        <taxon>Heliantheae alliance</taxon>
        <taxon>Eupatorieae</taxon>
        <taxon>Mikania</taxon>
    </lineage>
</organism>
<feature type="domain" description="Reverse transcriptase Ty1/copia-type" evidence="2">
    <location>
        <begin position="295"/>
        <end position="414"/>
    </location>
</feature>
<dbReference type="EMBL" id="SZYD01000017">
    <property type="protein sequence ID" value="KAD3067521.1"/>
    <property type="molecule type" value="Genomic_DNA"/>
</dbReference>
<dbReference type="PANTHER" id="PTHR11439">
    <property type="entry name" value="GAG-POL-RELATED RETROTRANSPOSON"/>
    <property type="match status" value="1"/>
</dbReference>
<dbReference type="OrthoDB" id="543212at2759"/>
<dbReference type="Proteomes" id="UP000326396">
    <property type="component" value="Linkage Group LG7"/>
</dbReference>
<comment type="caution">
    <text evidence="4">The sequence shown here is derived from an EMBL/GenBank/DDBJ whole genome shotgun (WGS) entry which is preliminary data.</text>
</comment>
<dbReference type="SUPFAM" id="SSF56672">
    <property type="entry name" value="DNA/RNA polymerases"/>
    <property type="match status" value="1"/>
</dbReference>